<evidence type="ECO:0000313" key="2">
    <source>
        <dbReference type="Proteomes" id="UP001420932"/>
    </source>
</evidence>
<organism evidence="1 2">
    <name type="scientific">Stephania yunnanensis</name>
    <dbReference type="NCBI Taxonomy" id="152371"/>
    <lineage>
        <taxon>Eukaryota</taxon>
        <taxon>Viridiplantae</taxon>
        <taxon>Streptophyta</taxon>
        <taxon>Embryophyta</taxon>
        <taxon>Tracheophyta</taxon>
        <taxon>Spermatophyta</taxon>
        <taxon>Magnoliopsida</taxon>
        <taxon>Ranunculales</taxon>
        <taxon>Menispermaceae</taxon>
        <taxon>Menispermoideae</taxon>
        <taxon>Cissampelideae</taxon>
        <taxon>Stephania</taxon>
    </lineage>
</organism>
<comment type="caution">
    <text evidence="1">The sequence shown here is derived from an EMBL/GenBank/DDBJ whole genome shotgun (WGS) entry which is preliminary data.</text>
</comment>
<reference evidence="1 2" key="1">
    <citation type="submission" date="2024-01" db="EMBL/GenBank/DDBJ databases">
        <title>Genome assemblies of Stephania.</title>
        <authorList>
            <person name="Yang L."/>
        </authorList>
    </citation>
    <scope>NUCLEOTIDE SEQUENCE [LARGE SCALE GENOMIC DNA]</scope>
    <source>
        <strain evidence="1">YNDBR</strain>
        <tissue evidence="1">Leaf</tissue>
    </source>
</reference>
<keyword evidence="2" id="KW-1185">Reference proteome</keyword>
<dbReference type="AlphaFoldDB" id="A0AAP0IW84"/>
<dbReference type="EMBL" id="JBBNAF010000008">
    <property type="protein sequence ID" value="KAK9121877.1"/>
    <property type="molecule type" value="Genomic_DNA"/>
</dbReference>
<accession>A0AAP0IW84</accession>
<gene>
    <name evidence="1" type="ORF">Syun_019494</name>
</gene>
<evidence type="ECO:0000313" key="1">
    <source>
        <dbReference type="EMBL" id="KAK9121877.1"/>
    </source>
</evidence>
<sequence>MLGLKSLSLKSDFLTDISSHASSSLENLKFLRIVVKHELYQRPVQDLYAFGVRVLSMVPSFTEQ</sequence>
<dbReference type="Proteomes" id="UP001420932">
    <property type="component" value="Unassembled WGS sequence"/>
</dbReference>
<proteinExistence type="predicted"/>
<name>A0AAP0IW84_9MAGN</name>
<protein>
    <submittedName>
        <fullName evidence="1">Uncharacterized protein</fullName>
    </submittedName>
</protein>